<protein>
    <submittedName>
        <fullName evidence="1">Uncharacterized protein</fullName>
    </submittedName>
</protein>
<dbReference type="AlphaFoldDB" id="A0A0B8PCI9"/>
<dbReference type="EMBL" id="BBSA01000002">
    <property type="protein sequence ID" value="GAM60888.1"/>
    <property type="molecule type" value="Genomic_DNA"/>
</dbReference>
<reference evidence="1 2" key="2">
    <citation type="submission" date="2015-01" db="EMBL/GenBank/DDBJ databases">
        <authorList>
            <consortium name="NBRP consortium"/>
            <person name="Sawabe T."/>
            <person name="Meirelles P."/>
            <person name="Feng G."/>
            <person name="Sayaka M."/>
            <person name="Hattori M."/>
            <person name="Ohkuma M."/>
        </authorList>
    </citation>
    <scope>NUCLEOTIDE SEQUENCE [LARGE SCALE GENOMIC DNA]</scope>
    <source>
        <strain evidence="1 2">JCM19232</strain>
    </source>
</reference>
<comment type="caution">
    <text evidence="1">The sequence shown here is derived from an EMBL/GenBank/DDBJ whole genome shotgun (WGS) entry which is preliminary data.</text>
</comment>
<proteinExistence type="predicted"/>
<organism evidence="1 2">
    <name type="scientific">Vibrio ishigakensis</name>
    <dbReference type="NCBI Taxonomy" id="1481914"/>
    <lineage>
        <taxon>Bacteria</taxon>
        <taxon>Pseudomonadati</taxon>
        <taxon>Pseudomonadota</taxon>
        <taxon>Gammaproteobacteria</taxon>
        <taxon>Vibrionales</taxon>
        <taxon>Vibrionaceae</taxon>
        <taxon>Vibrio</taxon>
    </lineage>
</organism>
<reference evidence="1 2" key="1">
    <citation type="submission" date="2015-01" db="EMBL/GenBank/DDBJ databases">
        <title>Vibrio sp. C5 JCM 19232 whole genome shotgun sequence.</title>
        <authorList>
            <person name="Sawabe T."/>
            <person name="Meirelles P."/>
            <person name="Feng G."/>
            <person name="Sayaka M."/>
            <person name="Hattori M."/>
            <person name="Ohkuma M."/>
        </authorList>
    </citation>
    <scope>NUCLEOTIDE SEQUENCE [LARGE SCALE GENOMIC DNA]</scope>
    <source>
        <strain evidence="1 2">JCM19232</strain>
    </source>
</reference>
<evidence type="ECO:0000313" key="1">
    <source>
        <dbReference type="EMBL" id="GAM60888.1"/>
    </source>
</evidence>
<gene>
    <name evidence="1" type="ORF">JCM19232_3830</name>
</gene>
<sequence>MVRLYLNGELIAEEEKGAALKWDVGNNGNQFNIASGWSDSSNNNERYFQGICLMPWFGIAH</sequence>
<dbReference type="Proteomes" id="UP000031670">
    <property type="component" value="Unassembled WGS sequence"/>
</dbReference>
<name>A0A0B8PCI9_9VIBR</name>
<evidence type="ECO:0000313" key="2">
    <source>
        <dbReference type="Proteomes" id="UP000031670"/>
    </source>
</evidence>
<accession>A0A0B8PCI9</accession>